<dbReference type="EMBL" id="AZBU02000001">
    <property type="protein sequence ID" value="TMS36906.1"/>
    <property type="molecule type" value="Genomic_DNA"/>
</dbReference>
<evidence type="ECO:0000313" key="3">
    <source>
        <dbReference type="Proteomes" id="UP000298663"/>
    </source>
</evidence>
<name>A0A4U8UUB8_STECR</name>
<keyword evidence="3" id="KW-1185">Reference proteome</keyword>
<dbReference type="AlphaFoldDB" id="A0A4U8UUB8"/>
<reference evidence="2 3" key="1">
    <citation type="journal article" date="2015" name="Genome Biol.">
        <title>Comparative genomics of Steinernema reveals deeply conserved gene regulatory networks.</title>
        <authorList>
            <person name="Dillman A.R."/>
            <person name="Macchietto M."/>
            <person name="Porter C.F."/>
            <person name="Rogers A."/>
            <person name="Williams B."/>
            <person name="Antoshechkin I."/>
            <person name="Lee M.M."/>
            <person name="Goodwin Z."/>
            <person name="Lu X."/>
            <person name="Lewis E.E."/>
            <person name="Goodrich-Blair H."/>
            <person name="Stock S.P."/>
            <person name="Adams B.J."/>
            <person name="Sternberg P.W."/>
            <person name="Mortazavi A."/>
        </authorList>
    </citation>
    <scope>NUCLEOTIDE SEQUENCE [LARGE SCALE GENOMIC DNA]</scope>
    <source>
        <strain evidence="2 3">ALL</strain>
    </source>
</reference>
<sequence>MYLNKTMPLSNASERKPPPLNIDNNIVVQPLSTPAKREEYNRNRPHALAMTSHQILAMSEDERDEKIYKYLSPDETWNVKEALRRIPPALDISTTDNVEIVDRHDNIDELEEKRTFYMNLSDNDFLKTPLAQIQSFFPYLSAGEIIDAYSRIDQLKKKETAVPDFKISDESNEFLRSLWAPFSLNLNNDTIVVNESNKQSVLDARRILAFASDSQLSTLSNETMKKLESFFTIDEMKYLWLKKNASIGTE</sequence>
<evidence type="ECO:0000256" key="1">
    <source>
        <dbReference type="SAM" id="MobiDB-lite"/>
    </source>
</evidence>
<proteinExistence type="predicted"/>
<evidence type="ECO:0000313" key="2">
    <source>
        <dbReference type="EMBL" id="TMS36906.1"/>
    </source>
</evidence>
<dbReference type="OrthoDB" id="5789950at2759"/>
<dbReference type="Proteomes" id="UP000298663">
    <property type="component" value="Unassembled WGS sequence"/>
</dbReference>
<reference evidence="2 3" key="2">
    <citation type="journal article" date="2019" name="G3 (Bethesda)">
        <title>Hybrid Assembly of the Genome of the Entomopathogenic Nematode Steinernema carpocapsae Identifies the X-Chromosome.</title>
        <authorList>
            <person name="Serra L."/>
            <person name="Macchietto M."/>
            <person name="Macias-Munoz A."/>
            <person name="McGill C.J."/>
            <person name="Rodriguez I.M."/>
            <person name="Rodriguez B."/>
            <person name="Murad R."/>
            <person name="Mortazavi A."/>
        </authorList>
    </citation>
    <scope>NUCLEOTIDE SEQUENCE [LARGE SCALE GENOMIC DNA]</scope>
    <source>
        <strain evidence="2 3">ALL</strain>
    </source>
</reference>
<accession>A0A4U8UUB8</accession>
<gene>
    <name evidence="2" type="ORF">L596_003965</name>
</gene>
<comment type="caution">
    <text evidence="2">The sequence shown here is derived from an EMBL/GenBank/DDBJ whole genome shotgun (WGS) entry which is preliminary data.</text>
</comment>
<feature type="region of interest" description="Disordered" evidence="1">
    <location>
        <begin position="1"/>
        <end position="22"/>
    </location>
</feature>
<organism evidence="2 3">
    <name type="scientific">Steinernema carpocapsae</name>
    <name type="common">Entomopathogenic nematode</name>
    <dbReference type="NCBI Taxonomy" id="34508"/>
    <lineage>
        <taxon>Eukaryota</taxon>
        <taxon>Metazoa</taxon>
        <taxon>Ecdysozoa</taxon>
        <taxon>Nematoda</taxon>
        <taxon>Chromadorea</taxon>
        <taxon>Rhabditida</taxon>
        <taxon>Tylenchina</taxon>
        <taxon>Panagrolaimomorpha</taxon>
        <taxon>Strongyloidoidea</taxon>
        <taxon>Steinernematidae</taxon>
        <taxon>Steinernema</taxon>
    </lineage>
</organism>
<protein>
    <submittedName>
        <fullName evidence="2">Uncharacterized protein</fullName>
    </submittedName>
</protein>